<dbReference type="Pfam" id="PF13581">
    <property type="entry name" value="HATPase_c_2"/>
    <property type="match status" value="1"/>
</dbReference>
<gene>
    <name evidence="3" type="ORF">K1Y72_03480</name>
</gene>
<protein>
    <submittedName>
        <fullName evidence="3">ATP-binding protein</fullName>
    </submittedName>
</protein>
<evidence type="ECO:0000259" key="2">
    <source>
        <dbReference type="Pfam" id="PF13581"/>
    </source>
</evidence>
<dbReference type="InterPro" id="IPR050267">
    <property type="entry name" value="Anti-sigma-factor_SerPK"/>
</dbReference>
<keyword evidence="1" id="KW-0723">Serine/threonine-protein kinase</keyword>
<dbReference type="PANTHER" id="PTHR35526">
    <property type="entry name" value="ANTI-SIGMA-F FACTOR RSBW-RELATED"/>
    <property type="match status" value="1"/>
</dbReference>
<dbReference type="EMBL" id="JAIBOA010000002">
    <property type="protein sequence ID" value="MBW8481420.1"/>
    <property type="molecule type" value="Genomic_DNA"/>
</dbReference>
<accession>A0ABS7FMG7</accession>
<keyword evidence="3" id="KW-0067">ATP-binding</keyword>
<dbReference type="SUPFAM" id="SSF55874">
    <property type="entry name" value="ATPase domain of HSP90 chaperone/DNA topoisomerase II/histidine kinase"/>
    <property type="match status" value="1"/>
</dbReference>
<evidence type="ECO:0000313" key="4">
    <source>
        <dbReference type="Proteomes" id="UP000774570"/>
    </source>
</evidence>
<dbReference type="Gene3D" id="3.30.565.10">
    <property type="entry name" value="Histidine kinase-like ATPase, C-terminal domain"/>
    <property type="match status" value="1"/>
</dbReference>
<dbReference type="InterPro" id="IPR036890">
    <property type="entry name" value="HATPase_C_sf"/>
</dbReference>
<keyword evidence="1" id="KW-0418">Kinase</keyword>
<keyword evidence="1" id="KW-0808">Transferase</keyword>
<dbReference type="GO" id="GO:0005524">
    <property type="term" value="F:ATP binding"/>
    <property type="evidence" value="ECO:0007669"/>
    <property type="project" value="UniProtKB-KW"/>
</dbReference>
<keyword evidence="3" id="KW-0547">Nucleotide-binding</keyword>
<proteinExistence type="predicted"/>
<name>A0ABS7FMG7_9ACTN</name>
<comment type="caution">
    <text evidence="3">The sequence shown here is derived from an EMBL/GenBank/DDBJ whole genome shotgun (WGS) entry which is preliminary data.</text>
</comment>
<sequence>MPVVLVHSRETIKMGAPPPSMNGRAIIKIDCSPEEVKIGRRWVGDWVYDHGFPADAGDAAEMVASELITNALRHGDISGGAIEVRAFLDVTGGAVLEVLDSSDRPPLILGEDPTTEGGRGLFLVRLTTRELGWRPLRGGGKSVWCVLNAERDPAAV</sequence>
<keyword evidence="4" id="KW-1185">Reference proteome</keyword>
<dbReference type="InterPro" id="IPR003594">
    <property type="entry name" value="HATPase_dom"/>
</dbReference>
<feature type="domain" description="Histidine kinase/HSP90-like ATPase" evidence="2">
    <location>
        <begin position="32"/>
        <end position="144"/>
    </location>
</feature>
<dbReference type="PANTHER" id="PTHR35526:SF3">
    <property type="entry name" value="ANTI-SIGMA-F FACTOR RSBW"/>
    <property type="match status" value="1"/>
</dbReference>
<dbReference type="RefSeq" id="WP_220163151.1">
    <property type="nucleotide sequence ID" value="NZ_JAIBOA010000002.1"/>
</dbReference>
<dbReference type="Proteomes" id="UP000774570">
    <property type="component" value="Unassembled WGS sequence"/>
</dbReference>
<organism evidence="3 4">
    <name type="scientific">Actinomadura parmotrematis</name>
    <dbReference type="NCBI Taxonomy" id="2864039"/>
    <lineage>
        <taxon>Bacteria</taxon>
        <taxon>Bacillati</taxon>
        <taxon>Actinomycetota</taxon>
        <taxon>Actinomycetes</taxon>
        <taxon>Streptosporangiales</taxon>
        <taxon>Thermomonosporaceae</taxon>
        <taxon>Actinomadura</taxon>
    </lineage>
</organism>
<reference evidence="3 4" key="1">
    <citation type="submission" date="2021-07" db="EMBL/GenBank/DDBJ databases">
        <title>Actinomadura sp. PM05-2 isolated from lichen.</title>
        <authorList>
            <person name="Somphong A."/>
            <person name="Phongsopitanun W."/>
            <person name="Tanasupawat S."/>
            <person name="Peongsungnone V."/>
        </authorList>
    </citation>
    <scope>NUCLEOTIDE SEQUENCE [LARGE SCALE GENOMIC DNA]</scope>
    <source>
        <strain evidence="3 4">PM05-2</strain>
    </source>
</reference>
<evidence type="ECO:0000256" key="1">
    <source>
        <dbReference type="ARBA" id="ARBA00022527"/>
    </source>
</evidence>
<evidence type="ECO:0000313" key="3">
    <source>
        <dbReference type="EMBL" id="MBW8481420.1"/>
    </source>
</evidence>
<dbReference type="CDD" id="cd16936">
    <property type="entry name" value="HATPase_RsbW-like"/>
    <property type="match status" value="1"/>
</dbReference>